<dbReference type="PANTHER" id="PTHR33164:SF64">
    <property type="entry name" value="TRANSCRIPTIONAL REGULATOR SLYA"/>
    <property type="match status" value="1"/>
</dbReference>
<evidence type="ECO:0000256" key="1">
    <source>
        <dbReference type="ARBA" id="ARBA00023015"/>
    </source>
</evidence>
<dbReference type="SMART" id="SM00347">
    <property type="entry name" value="HTH_MARR"/>
    <property type="match status" value="1"/>
</dbReference>
<dbReference type="GO" id="GO:0003700">
    <property type="term" value="F:DNA-binding transcription factor activity"/>
    <property type="evidence" value="ECO:0007669"/>
    <property type="project" value="InterPro"/>
</dbReference>
<keyword evidence="1" id="KW-0805">Transcription regulation</keyword>
<dbReference type="InterPro" id="IPR000835">
    <property type="entry name" value="HTH_MarR-typ"/>
</dbReference>
<protein>
    <submittedName>
        <fullName evidence="5">DNA-binding MarR family transcriptional regulator</fullName>
    </submittedName>
</protein>
<dbReference type="AlphaFoldDB" id="A0A841FT20"/>
<keyword evidence="2 5" id="KW-0238">DNA-binding</keyword>
<dbReference type="InterPro" id="IPR036390">
    <property type="entry name" value="WH_DNA-bd_sf"/>
</dbReference>
<dbReference type="GO" id="GO:0006950">
    <property type="term" value="P:response to stress"/>
    <property type="evidence" value="ECO:0007669"/>
    <property type="project" value="TreeGrafter"/>
</dbReference>
<dbReference type="SUPFAM" id="SSF46785">
    <property type="entry name" value="Winged helix' DNA-binding domain"/>
    <property type="match status" value="1"/>
</dbReference>
<dbReference type="RefSeq" id="WP_184791909.1">
    <property type="nucleotide sequence ID" value="NZ_BONT01000055.1"/>
</dbReference>
<feature type="domain" description="HTH marR-type" evidence="4">
    <location>
        <begin position="27"/>
        <end position="128"/>
    </location>
</feature>
<organism evidence="5 6">
    <name type="scientific">Phytomonospora endophytica</name>
    <dbReference type="NCBI Taxonomy" id="714109"/>
    <lineage>
        <taxon>Bacteria</taxon>
        <taxon>Bacillati</taxon>
        <taxon>Actinomycetota</taxon>
        <taxon>Actinomycetes</taxon>
        <taxon>Micromonosporales</taxon>
        <taxon>Micromonosporaceae</taxon>
        <taxon>Phytomonospora</taxon>
    </lineage>
</organism>
<keyword evidence="3" id="KW-0804">Transcription</keyword>
<evidence type="ECO:0000313" key="6">
    <source>
        <dbReference type="Proteomes" id="UP000548476"/>
    </source>
</evidence>
<dbReference type="PANTHER" id="PTHR33164">
    <property type="entry name" value="TRANSCRIPTIONAL REGULATOR, MARR FAMILY"/>
    <property type="match status" value="1"/>
</dbReference>
<dbReference type="Gene3D" id="1.10.10.10">
    <property type="entry name" value="Winged helix-like DNA-binding domain superfamily/Winged helix DNA-binding domain"/>
    <property type="match status" value="1"/>
</dbReference>
<evidence type="ECO:0000313" key="5">
    <source>
        <dbReference type="EMBL" id="MBB6038954.1"/>
    </source>
</evidence>
<dbReference type="GO" id="GO:0003677">
    <property type="term" value="F:DNA binding"/>
    <property type="evidence" value="ECO:0007669"/>
    <property type="project" value="UniProtKB-KW"/>
</dbReference>
<gene>
    <name evidence="5" type="ORF">HNR73_006843</name>
</gene>
<evidence type="ECO:0000256" key="2">
    <source>
        <dbReference type="ARBA" id="ARBA00023125"/>
    </source>
</evidence>
<dbReference type="EMBL" id="JACHGT010000019">
    <property type="protein sequence ID" value="MBB6038954.1"/>
    <property type="molecule type" value="Genomic_DNA"/>
</dbReference>
<dbReference type="InterPro" id="IPR039422">
    <property type="entry name" value="MarR/SlyA-like"/>
</dbReference>
<evidence type="ECO:0000259" key="4">
    <source>
        <dbReference type="SMART" id="SM00347"/>
    </source>
</evidence>
<comment type="caution">
    <text evidence="5">The sequence shown here is derived from an EMBL/GenBank/DDBJ whole genome shotgun (WGS) entry which is preliminary data.</text>
</comment>
<name>A0A841FT20_9ACTN</name>
<sequence length="159" mass="17198">MAKTPEREAVGTLLRHVHDLLDGDVARAYPDLGLPAGYRPRYSPVMRALAAHGPMPIRDLAEAVGVTHSAASQSVAQMARDGLLELRPGTDARQRVAHLSEHGEGLLPAVHREWTAVATAMRDLDEELPAPLAEVLLAVLEAVEGRSLRERIVGVARRT</sequence>
<dbReference type="InterPro" id="IPR036388">
    <property type="entry name" value="WH-like_DNA-bd_sf"/>
</dbReference>
<evidence type="ECO:0000256" key="3">
    <source>
        <dbReference type="ARBA" id="ARBA00023163"/>
    </source>
</evidence>
<reference evidence="5 6" key="1">
    <citation type="submission" date="2020-08" db="EMBL/GenBank/DDBJ databases">
        <title>Genomic Encyclopedia of Type Strains, Phase IV (KMG-IV): sequencing the most valuable type-strain genomes for metagenomic binning, comparative biology and taxonomic classification.</title>
        <authorList>
            <person name="Goeker M."/>
        </authorList>
    </citation>
    <scope>NUCLEOTIDE SEQUENCE [LARGE SCALE GENOMIC DNA]</scope>
    <source>
        <strain evidence="5 6">YIM 65646</strain>
    </source>
</reference>
<dbReference type="Proteomes" id="UP000548476">
    <property type="component" value="Unassembled WGS sequence"/>
</dbReference>
<dbReference type="Pfam" id="PF12802">
    <property type="entry name" value="MarR_2"/>
    <property type="match status" value="1"/>
</dbReference>
<proteinExistence type="predicted"/>
<keyword evidence="6" id="KW-1185">Reference proteome</keyword>
<accession>A0A841FT20</accession>